<dbReference type="AlphaFoldDB" id="A0A0T6BDX7"/>
<evidence type="ECO:0000256" key="1">
    <source>
        <dbReference type="ARBA" id="ARBA00004141"/>
    </source>
</evidence>
<evidence type="ECO:0000256" key="5">
    <source>
        <dbReference type="SAM" id="Phobius"/>
    </source>
</evidence>
<feature type="transmembrane region" description="Helical" evidence="5">
    <location>
        <begin position="116"/>
        <end position="135"/>
    </location>
</feature>
<reference evidence="7 8" key="1">
    <citation type="submission" date="2015-09" db="EMBL/GenBank/DDBJ databases">
        <title>Draft genome of the scarab beetle Oryctes borbonicus.</title>
        <authorList>
            <person name="Meyer J.M."/>
            <person name="Markov G.V."/>
            <person name="Baskaran P."/>
            <person name="Herrmann M."/>
            <person name="Sommer R.J."/>
            <person name="Roedelsperger C."/>
        </authorList>
    </citation>
    <scope>NUCLEOTIDE SEQUENCE [LARGE SCALE GENOMIC DNA]</scope>
    <source>
        <strain evidence="7">OB123</strain>
        <tissue evidence="7">Whole animal</tissue>
    </source>
</reference>
<evidence type="ECO:0000313" key="8">
    <source>
        <dbReference type="Proteomes" id="UP000051574"/>
    </source>
</evidence>
<keyword evidence="8" id="KW-1185">Reference proteome</keyword>
<dbReference type="OrthoDB" id="28208at2759"/>
<evidence type="ECO:0000313" key="7">
    <source>
        <dbReference type="EMBL" id="KRT85562.1"/>
    </source>
</evidence>
<dbReference type="PANTHER" id="PTHR22950">
    <property type="entry name" value="AMINO ACID TRANSPORTER"/>
    <property type="match status" value="1"/>
</dbReference>
<feature type="non-terminal residue" evidence="7">
    <location>
        <position position="208"/>
    </location>
</feature>
<dbReference type="InterPro" id="IPR013057">
    <property type="entry name" value="AA_transpt_TM"/>
</dbReference>
<dbReference type="EMBL" id="LJIG01001378">
    <property type="protein sequence ID" value="KRT85562.1"/>
    <property type="molecule type" value="Genomic_DNA"/>
</dbReference>
<gene>
    <name evidence="7" type="ORF">AMK59_1708</name>
</gene>
<keyword evidence="3 5" id="KW-1133">Transmembrane helix</keyword>
<keyword evidence="4 5" id="KW-0472">Membrane</keyword>
<keyword evidence="2 5" id="KW-0812">Transmembrane</keyword>
<accession>A0A0T6BDX7</accession>
<name>A0A0T6BDX7_9SCAR</name>
<protein>
    <submittedName>
        <fullName evidence="7">Amino acid transporter</fullName>
    </submittedName>
</protein>
<evidence type="ECO:0000259" key="6">
    <source>
        <dbReference type="Pfam" id="PF01490"/>
    </source>
</evidence>
<feature type="transmembrane region" description="Helical" evidence="5">
    <location>
        <begin position="141"/>
        <end position="160"/>
    </location>
</feature>
<feature type="transmembrane region" description="Helical" evidence="5">
    <location>
        <begin position="73"/>
        <end position="96"/>
    </location>
</feature>
<proteinExistence type="predicted"/>
<comment type="subcellular location">
    <subcellularLocation>
        <location evidence="1">Membrane</location>
        <topology evidence="1">Multi-pass membrane protein</topology>
    </subcellularLocation>
</comment>
<dbReference type="Proteomes" id="UP000051574">
    <property type="component" value="Unassembled WGS sequence"/>
</dbReference>
<dbReference type="Pfam" id="PF01490">
    <property type="entry name" value="Aa_trans"/>
    <property type="match status" value="1"/>
</dbReference>
<organism evidence="7 8">
    <name type="scientific">Oryctes borbonicus</name>
    <dbReference type="NCBI Taxonomy" id="1629725"/>
    <lineage>
        <taxon>Eukaryota</taxon>
        <taxon>Metazoa</taxon>
        <taxon>Ecdysozoa</taxon>
        <taxon>Arthropoda</taxon>
        <taxon>Hexapoda</taxon>
        <taxon>Insecta</taxon>
        <taxon>Pterygota</taxon>
        <taxon>Neoptera</taxon>
        <taxon>Endopterygota</taxon>
        <taxon>Coleoptera</taxon>
        <taxon>Polyphaga</taxon>
        <taxon>Scarabaeiformia</taxon>
        <taxon>Scarabaeidae</taxon>
        <taxon>Dynastinae</taxon>
        <taxon>Oryctes</taxon>
    </lineage>
</organism>
<dbReference type="GO" id="GO:0005774">
    <property type="term" value="C:vacuolar membrane"/>
    <property type="evidence" value="ECO:0007669"/>
    <property type="project" value="TreeGrafter"/>
</dbReference>
<dbReference type="PANTHER" id="PTHR22950:SF703">
    <property type="entry name" value="AMINO ACID TRANSPORTER TRANSMEMBRANE DOMAIN-CONTAINING PROTEIN"/>
    <property type="match status" value="1"/>
</dbReference>
<feature type="non-terminal residue" evidence="7">
    <location>
        <position position="1"/>
    </location>
</feature>
<evidence type="ECO:0000256" key="4">
    <source>
        <dbReference type="ARBA" id="ARBA00023136"/>
    </source>
</evidence>
<feature type="domain" description="Amino acid transporter transmembrane" evidence="6">
    <location>
        <begin position="3"/>
        <end position="174"/>
    </location>
</feature>
<comment type="caution">
    <text evidence="7">The sequence shown here is derived from an EMBL/GenBank/DDBJ whole genome shotgun (WGS) entry which is preliminary data.</text>
</comment>
<dbReference type="GO" id="GO:0015179">
    <property type="term" value="F:L-amino acid transmembrane transporter activity"/>
    <property type="evidence" value="ECO:0007669"/>
    <property type="project" value="TreeGrafter"/>
</dbReference>
<evidence type="ECO:0000256" key="3">
    <source>
        <dbReference type="ARBA" id="ARBA00022989"/>
    </source>
</evidence>
<feature type="transmembrane region" description="Helical" evidence="5">
    <location>
        <begin position="33"/>
        <end position="53"/>
    </location>
</feature>
<evidence type="ECO:0000256" key="2">
    <source>
        <dbReference type="ARBA" id="ARBA00022692"/>
    </source>
</evidence>
<sequence length="208" mass="23207">AVAYGVLSFQFDIHPTILTIQIDMEKRHKVKVAIVYGFGASLIMFLVVYVLAYTKFSINVNNSILESLPTSTLFHLGVLMVAFQLCLSLGISNSALYQNLEDYVGISKEFNYHRCLLRTVLTVVAIVSAECVPEFDLVMSVIGGTLTGPLVFIFPPLIYLKLLSMEGAWSKEHAIKLNIVEHPAKVAKCADLYYTSIVHESRDYPKLN</sequence>